<name>A0A142W1B9_9SPHN</name>
<feature type="domain" description="Acyl-CoA oxidase/dehydrogenase middle" evidence="7">
    <location>
        <begin position="123"/>
        <end position="223"/>
    </location>
</feature>
<keyword evidence="4 5" id="KW-0274">FAD</keyword>
<evidence type="ECO:0000256" key="1">
    <source>
        <dbReference type="ARBA" id="ARBA00001974"/>
    </source>
</evidence>
<dbReference type="STRING" id="1219058.AOA14_14450"/>
<reference evidence="10" key="1">
    <citation type="submission" date="2015-11" db="EMBL/GenBank/DDBJ databases">
        <title>Complete genome sequence of a polyethylene glycol-degrading strain Sphingopyxis terrae strain 203-1 (NBRC 15098).</title>
        <authorList>
            <person name="Yoshiyuki O."/>
            <person name="Shouta N."/>
            <person name="Nagata Y."/>
            <person name="Numata M."/>
            <person name="Tsuchikane K."/>
            <person name="Hosoyama A."/>
            <person name="Yamazoe A."/>
            <person name="Tsuda M."/>
            <person name="Fujita N."/>
            <person name="Kawai F."/>
        </authorList>
    </citation>
    <scope>NUCLEOTIDE SEQUENCE [LARGE SCALE GENOMIC DNA]</scope>
    <source>
        <strain evidence="10">203-1</strain>
    </source>
</reference>
<dbReference type="GO" id="GO:0003995">
    <property type="term" value="F:acyl-CoA dehydrogenase activity"/>
    <property type="evidence" value="ECO:0007669"/>
    <property type="project" value="InterPro"/>
</dbReference>
<dbReference type="SUPFAM" id="SSF56645">
    <property type="entry name" value="Acyl-CoA dehydrogenase NM domain-like"/>
    <property type="match status" value="1"/>
</dbReference>
<dbReference type="AlphaFoldDB" id="A0A142W1B9"/>
<keyword evidence="5" id="KW-0560">Oxidoreductase</keyword>
<gene>
    <name evidence="9" type="ORF">AOA14_14450</name>
</gene>
<dbReference type="InterPro" id="IPR036250">
    <property type="entry name" value="AcylCo_DH-like_C"/>
</dbReference>
<evidence type="ECO:0000259" key="6">
    <source>
        <dbReference type="Pfam" id="PF00441"/>
    </source>
</evidence>
<organism evidence="9 10">
    <name type="scientific">Sphingopyxis terrae subsp. terrae NBRC 15098</name>
    <dbReference type="NCBI Taxonomy" id="1219058"/>
    <lineage>
        <taxon>Bacteria</taxon>
        <taxon>Pseudomonadati</taxon>
        <taxon>Pseudomonadota</taxon>
        <taxon>Alphaproteobacteria</taxon>
        <taxon>Sphingomonadales</taxon>
        <taxon>Sphingomonadaceae</taxon>
        <taxon>Sphingopyxis</taxon>
    </lineage>
</organism>
<dbReference type="InterPro" id="IPR037069">
    <property type="entry name" value="AcylCoA_DH/ox_N_sf"/>
</dbReference>
<dbReference type="PIRSF" id="PIRSF016578">
    <property type="entry name" value="HsaA"/>
    <property type="match status" value="1"/>
</dbReference>
<comment type="similarity">
    <text evidence="2 5">Belongs to the acyl-CoA dehydrogenase family.</text>
</comment>
<dbReference type="Pfam" id="PF02770">
    <property type="entry name" value="Acyl-CoA_dh_M"/>
    <property type="match status" value="1"/>
</dbReference>
<evidence type="ECO:0000256" key="5">
    <source>
        <dbReference type="RuleBase" id="RU362125"/>
    </source>
</evidence>
<dbReference type="FunFam" id="1.10.540.10:FF:000013">
    <property type="entry name" value="Acyl-CoA dehydrogenase"/>
    <property type="match status" value="1"/>
</dbReference>
<dbReference type="InterPro" id="IPR006091">
    <property type="entry name" value="Acyl-CoA_Oxase/DH_mid-dom"/>
</dbReference>
<evidence type="ECO:0000313" key="10">
    <source>
        <dbReference type="Proteomes" id="UP000076234"/>
    </source>
</evidence>
<accession>A0A142W1B9</accession>
<dbReference type="RefSeq" id="WP_062902299.1">
    <property type="nucleotide sequence ID" value="NZ_CP013342.1"/>
</dbReference>
<dbReference type="PROSITE" id="PS00072">
    <property type="entry name" value="ACYL_COA_DH_1"/>
    <property type="match status" value="1"/>
</dbReference>
<dbReference type="FunFam" id="1.20.140.10:FF:000012">
    <property type="entry name" value="Acyl-CoA dehydrogenase fadE12"/>
    <property type="match status" value="1"/>
</dbReference>
<evidence type="ECO:0000256" key="4">
    <source>
        <dbReference type="ARBA" id="ARBA00022827"/>
    </source>
</evidence>
<proteinExistence type="inferred from homology"/>
<dbReference type="Pfam" id="PF02771">
    <property type="entry name" value="Acyl-CoA_dh_N"/>
    <property type="match status" value="1"/>
</dbReference>
<dbReference type="Proteomes" id="UP000076234">
    <property type="component" value="Chromosome"/>
</dbReference>
<dbReference type="InterPro" id="IPR006089">
    <property type="entry name" value="Acyl-CoA_DH_CS"/>
</dbReference>
<dbReference type="Pfam" id="PF00441">
    <property type="entry name" value="Acyl-CoA_dh_1"/>
    <property type="match status" value="1"/>
</dbReference>
<dbReference type="Gene3D" id="1.20.140.10">
    <property type="entry name" value="Butyryl-CoA Dehydrogenase, subunit A, domain 3"/>
    <property type="match status" value="1"/>
</dbReference>
<dbReference type="EMBL" id="CP013342">
    <property type="protein sequence ID" value="AMU95811.1"/>
    <property type="molecule type" value="Genomic_DNA"/>
</dbReference>
<dbReference type="PANTHER" id="PTHR43884">
    <property type="entry name" value="ACYL-COA DEHYDROGENASE"/>
    <property type="match status" value="1"/>
</dbReference>
<protein>
    <submittedName>
        <fullName evidence="9">Acyl-CoA dehydrogenase</fullName>
    </submittedName>
</protein>
<dbReference type="PANTHER" id="PTHR43884:SF12">
    <property type="entry name" value="ISOVALERYL-COA DEHYDROGENASE, MITOCHONDRIAL-RELATED"/>
    <property type="match status" value="1"/>
</dbReference>
<evidence type="ECO:0000256" key="2">
    <source>
        <dbReference type="ARBA" id="ARBA00009347"/>
    </source>
</evidence>
<dbReference type="FunFam" id="2.40.110.10:FF:000014">
    <property type="entry name" value="Probable acyl-CoA dehydrogenase"/>
    <property type="match status" value="1"/>
</dbReference>
<keyword evidence="3 5" id="KW-0285">Flavoprotein</keyword>
<dbReference type="Gene3D" id="1.10.540.10">
    <property type="entry name" value="Acyl-CoA dehydrogenase/oxidase, N-terminal domain"/>
    <property type="match status" value="1"/>
</dbReference>
<sequence length="390" mass="42967">MQLSPYDSEHFPEIREGVRRLCAEFPGEYWRELDVRREYPTAFVKALTDAGYLSVLIPEEYGGSGLGLSAAAAILETIQAEGCNGGACHAQMYIMGSILRHGSEEQKQAYLPKIATGELRLQAFGVTEPTSGTDTTALRTVAVRDGDDYVVNGQKIWTSRAEHSDLMLLLARTTPKDQAAKKTEGLSTFIVDMKKALADGSLTIRPIRTMMNHATTEVFFDNMRIPVANLLGEEGKGFRYILSGMNAERTLIAAECVGDAKWFIRKSADYANERHVFGRAIGQNQGISFPIARAYANMRAAELMVHEAARLYEAAQPNGAEANMAKMLAADASVEAGNVCIQTHGGFGFAEEYDVERKFRETRLYQVAPISTNLILSFLAEHVLGMLRSY</sequence>
<reference evidence="9 10" key="2">
    <citation type="journal article" date="2016" name="Genome Announc.">
        <title>Complete Genome Sequence of Sphingopyxis terrae Strain 203-1 (NBRC 111660), a Polyethylene Glycol Degrader.</title>
        <authorList>
            <person name="Ohtsubo Y."/>
            <person name="Nonoyama S."/>
            <person name="Nagata Y."/>
            <person name="Numata M."/>
            <person name="Tsuchikane K."/>
            <person name="Hosoyama A."/>
            <person name="Yamazoe A."/>
            <person name="Tsuda M."/>
            <person name="Fujita N."/>
            <person name="Kawai F."/>
        </authorList>
    </citation>
    <scope>NUCLEOTIDE SEQUENCE [LARGE SCALE GENOMIC DNA]</scope>
    <source>
        <strain evidence="9 10">203-1</strain>
    </source>
</reference>
<dbReference type="InterPro" id="IPR046373">
    <property type="entry name" value="Acyl-CoA_Oxase/DH_mid-dom_sf"/>
</dbReference>
<comment type="cofactor">
    <cofactor evidence="1 5">
        <name>FAD</name>
        <dbReference type="ChEBI" id="CHEBI:57692"/>
    </cofactor>
</comment>
<dbReference type="Gene3D" id="2.40.110.10">
    <property type="entry name" value="Butyryl-CoA Dehydrogenase, subunit A, domain 2"/>
    <property type="match status" value="1"/>
</dbReference>
<dbReference type="PROSITE" id="PS00073">
    <property type="entry name" value="ACYL_COA_DH_2"/>
    <property type="match status" value="1"/>
</dbReference>
<dbReference type="GO" id="GO:0050660">
    <property type="term" value="F:flavin adenine dinucleotide binding"/>
    <property type="evidence" value="ECO:0007669"/>
    <property type="project" value="InterPro"/>
</dbReference>
<feature type="domain" description="Acyl-CoA dehydrogenase/oxidase C-terminal" evidence="6">
    <location>
        <begin position="235"/>
        <end position="368"/>
    </location>
</feature>
<evidence type="ECO:0000259" key="7">
    <source>
        <dbReference type="Pfam" id="PF02770"/>
    </source>
</evidence>
<evidence type="ECO:0000256" key="3">
    <source>
        <dbReference type="ARBA" id="ARBA00022630"/>
    </source>
</evidence>
<dbReference type="InterPro" id="IPR009075">
    <property type="entry name" value="AcylCo_DH/oxidase_C"/>
</dbReference>
<dbReference type="InterPro" id="IPR009100">
    <property type="entry name" value="AcylCoA_DH/oxidase_NM_dom_sf"/>
</dbReference>
<dbReference type="KEGG" id="ster:AOA14_14450"/>
<dbReference type="SUPFAM" id="SSF47203">
    <property type="entry name" value="Acyl-CoA dehydrogenase C-terminal domain-like"/>
    <property type="match status" value="1"/>
</dbReference>
<dbReference type="InterPro" id="IPR013786">
    <property type="entry name" value="AcylCoA_DH/ox_N"/>
</dbReference>
<evidence type="ECO:0000313" key="9">
    <source>
        <dbReference type="EMBL" id="AMU95811.1"/>
    </source>
</evidence>
<evidence type="ECO:0000259" key="8">
    <source>
        <dbReference type="Pfam" id="PF02771"/>
    </source>
</evidence>
<feature type="domain" description="Acyl-CoA dehydrogenase/oxidase N-terminal" evidence="8">
    <location>
        <begin position="12"/>
        <end position="118"/>
    </location>
</feature>